<dbReference type="eggNOG" id="ENOG50345CU">
    <property type="taxonomic scope" value="Bacteria"/>
</dbReference>
<dbReference type="GeneID" id="98642058"/>
<feature type="signal peptide" evidence="1">
    <location>
        <begin position="1"/>
        <end position="21"/>
    </location>
</feature>
<protein>
    <recommendedName>
        <fullName evidence="2">Thioredoxin domain-containing protein</fullName>
    </recommendedName>
</protein>
<dbReference type="Proteomes" id="UP000012024">
    <property type="component" value="Unassembled WGS sequence"/>
</dbReference>
<dbReference type="PATRIC" id="fig|1137281.3.peg.2205"/>
<reference evidence="3 4" key="1">
    <citation type="submission" date="2012-12" db="EMBL/GenBank/DDBJ databases">
        <title>Genome assembly of Formosa sp. AK20.</title>
        <authorList>
            <person name="Kumar R."/>
            <person name="Khatri I."/>
            <person name="Vaidya B."/>
            <person name="Subramanian S."/>
            <person name="Pinnaka A."/>
        </authorList>
    </citation>
    <scope>NUCLEOTIDE SEQUENCE [LARGE SCALE GENOMIC DNA]</scope>
    <source>
        <strain evidence="3 4">AK20</strain>
    </source>
</reference>
<dbReference type="RefSeq" id="WP_007650604.1">
    <property type="nucleotide sequence ID" value="NZ_ANLA01000016.1"/>
</dbReference>
<proteinExistence type="predicted"/>
<gene>
    <name evidence="3" type="ORF">D778_00772</name>
</gene>
<comment type="caution">
    <text evidence="3">The sequence shown here is derived from an EMBL/GenBank/DDBJ whole genome shotgun (WGS) entry which is preliminary data.</text>
</comment>
<dbReference type="InterPro" id="IPR000866">
    <property type="entry name" value="AhpC/TSA"/>
</dbReference>
<evidence type="ECO:0000313" key="3">
    <source>
        <dbReference type="EMBL" id="EMQ94489.1"/>
    </source>
</evidence>
<organism evidence="3 4">
    <name type="scientific">Xanthomarina gelatinilytica</name>
    <dbReference type="NCBI Taxonomy" id="1137281"/>
    <lineage>
        <taxon>Bacteria</taxon>
        <taxon>Pseudomonadati</taxon>
        <taxon>Bacteroidota</taxon>
        <taxon>Flavobacteriia</taxon>
        <taxon>Flavobacteriales</taxon>
        <taxon>Flavobacteriaceae</taxon>
        <taxon>Xanthomarina</taxon>
    </lineage>
</organism>
<keyword evidence="1" id="KW-0732">Signal</keyword>
<dbReference type="OrthoDB" id="9815205at2"/>
<evidence type="ECO:0000256" key="1">
    <source>
        <dbReference type="SAM" id="SignalP"/>
    </source>
</evidence>
<dbReference type="SUPFAM" id="SSF52833">
    <property type="entry name" value="Thioredoxin-like"/>
    <property type="match status" value="1"/>
</dbReference>
<feature type="domain" description="Thioredoxin" evidence="2">
    <location>
        <begin position="87"/>
        <end position="223"/>
    </location>
</feature>
<dbReference type="AlphaFoldDB" id="M7MYC9"/>
<dbReference type="Pfam" id="PF00578">
    <property type="entry name" value="AhpC-TSA"/>
    <property type="match status" value="1"/>
</dbReference>
<accession>M7MYC9</accession>
<evidence type="ECO:0000259" key="2">
    <source>
        <dbReference type="PROSITE" id="PS51352"/>
    </source>
</evidence>
<keyword evidence="4" id="KW-1185">Reference proteome</keyword>
<name>M7MYC9_9FLAO</name>
<dbReference type="PROSITE" id="PS51352">
    <property type="entry name" value="THIOREDOXIN_2"/>
    <property type="match status" value="1"/>
</dbReference>
<evidence type="ECO:0000313" key="4">
    <source>
        <dbReference type="Proteomes" id="UP000012024"/>
    </source>
</evidence>
<dbReference type="InterPro" id="IPR036249">
    <property type="entry name" value="Thioredoxin-like_sf"/>
</dbReference>
<dbReference type="InterPro" id="IPR013766">
    <property type="entry name" value="Thioredoxin_domain"/>
</dbReference>
<dbReference type="GO" id="GO:0016209">
    <property type="term" value="F:antioxidant activity"/>
    <property type="evidence" value="ECO:0007669"/>
    <property type="project" value="InterPro"/>
</dbReference>
<sequence length="227" mass="26766">MKKHLLFFFIFFSISLSFSQAYYKNGDKLMNKEKYLSDLEVVKKENEPKYISIEIFEEVNRNDSIIKNFRAVVKNKNKAYSSNLYLMLLNNPFPDFKLQGINNNWYVKSRFLGKPTVICFIKHPYFQPTRKEIKKLNALNKNEKYQVVAFLADTNANKSSFSNMEFPILKDSSNWLNSNIVGHHFAQYLLIDENGIITYFFPEFPNSKTTFTPIRNQTKEIFELLAN</sequence>
<dbReference type="EMBL" id="ANLA01000016">
    <property type="protein sequence ID" value="EMQ94489.1"/>
    <property type="molecule type" value="Genomic_DNA"/>
</dbReference>
<dbReference type="Gene3D" id="3.40.30.10">
    <property type="entry name" value="Glutaredoxin"/>
    <property type="match status" value="1"/>
</dbReference>
<dbReference type="GO" id="GO:0016491">
    <property type="term" value="F:oxidoreductase activity"/>
    <property type="evidence" value="ECO:0007669"/>
    <property type="project" value="InterPro"/>
</dbReference>
<feature type="chain" id="PRO_5004081694" description="Thioredoxin domain-containing protein" evidence="1">
    <location>
        <begin position="22"/>
        <end position="227"/>
    </location>
</feature>